<evidence type="ECO:0000256" key="2">
    <source>
        <dbReference type="ARBA" id="ARBA00022723"/>
    </source>
</evidence>
<dbReference type="PANTHER" id="PTHR12628:SF10">
    <property type="entry name" value="HOMEOBOX DOMAIN-CONTAINING PROTEIN"/>
    <property type="match status" value="1"/>
</dbReference>
<feature type="compositionally biased region" description="Basic and acidic residues" evidence="7">
    <location>
        <begin position="793"/>
        <end position="804"/>
    </location>
</feature>
<dbReference type="GO" id="GO:0005634">
    <property type="term" value="C:nucleus"/>
    <property type="evidence" value="ECO:0007669"/>
    <property type="project" value="UniProtKB-SubCell"/>
</dbReference>
<feature type="region of interest" description="Disordered" evidence="7">
    <location>
        <begin position="436"/>
        <end position="493"/>
    </location>
</feature>
<feature type="domain" description="PHD-type" evidence="8">
    <location>
        <begin position="213"/>
        <end position="269"/>
    </location>
</feature>
<keyword evidence="5" id="KW-0539">Nucleus</keyword>
<dbReference type="SUPFAM" id="SSF57903">
    <property type="entry name" value="FYVE/PHD zinc finger"/>
    <property type="match status" value="1"/>
</dbReference>
<dbReference type="RefSeq" id="XP_003854975.1">
    <property type="nucleotide sequence ID" value="XM_003854927.1"/>
</dbReference>
<dbReference type="Proteomes" id="UP000008062">
    <property type="component" value="Chromosome 2"/>
</dbReference>
<accession>F9X4E7</accession>
<evidence type="ECO:0000259" key="8">
    <source>
        <dbReference type="PROSITE" id="PS50016"/>
    </source>
</evidence>
<dbReference type="KEGG" id="ztr:MYCGRDRAFT_90814"/>
<feature type="region of interest" description="Disordered" evidence="7">
    <location>
        <begin position="824"/>
        <end position="850"/>
    </location>
</feature>
<dbReference type="eggNOG" id="KOG4323">
    <property type="taxonomic scope" value="Eukaryota"/>
</dbReference>
<dbReference type="OrthoDB" id="5863171at2759"/>
<evidence type="ECO:0000256" key="1">
    <source>
        <dbReference type="ARBA" id="ARBA00004123"/>
    </source>
</evidence>
<dbReference type="SMART" id="SM00249">
    <property type="entry name" value="PHD"/>
    <property type="match status" value="1"/>
</dbReference>
<keyword evidence="10" id="KW-1185">Reference proteome</keyword>
<feature type="compositionally biased region" description="Pro residues" evidence="7">
    <location>
        <begin position="340"/>
        <end position="368"/>
    </location>
</feature>
<dbReference type="EMBL" id="CM001197">
    <property type="protein sequence ID" value="EGP89951.1"/>
    <property type="molecule type" value="Genomic_DNA"/>
</dbReference>
<feature type="compositionally biased region" description="Polar residues" evidence="7">
    <location>
        <begin position="56"/>
        <end position="69"/>
    </location>
</feature>
<dbReference type="CDD" id="cd15502">
    <property type="entry name" value="PHD_Phf1p_Phf2p_like"/>
    <property type="match status" value="1"/>
</dbReference>
<dbReference type="STRING" id="336722.F9X4E7"/>
<dbReference type="InterPro" id="IPR001965">
    <property type="entry name" value="Znf_PHD"/>
</dbReference>
<dbReference type="GO" id="GO:0003677">
    <property type="term" value="F:DNA binding"/>
    <property type="evidence" value="ECO:0007669"/>
    <property type="project" value="TreeGrafter"/>
</dbReference>
<dbReference type="InterPro" id="IPR019786">
    <property type="entry name" value="Zinc_finger_PHD-type_CS"/>
</dbReference>
<dbReference type="InterPro" id="IPR019787">
    <property type="entry name" value="Znf_PHD-finger"/>
</dbReference>
<dbReference type="InterPro" id="IPR011011">
    <property type="entry name" value="Znf_FYVE_PHD"/>
</dbReference>
<evidence type="ECO:0000256" key="5">
    <source>
        <dbReference type="ARBA" id="ARBA00023242"/>
    </source>
</evidence>
<evidence type="ECO:0000256" key="7">
    <source>
        <dbReference type="SAM" id="MobiDB-lite"/>
    </source>
</evidence>
<feature type="region of interest" description="Disordered" evidence="7">
    <location>
        <begin position="333"/>
        <end position="413"/>
    </location>
</feature>
<dbReference type="InterPro" id="IPR011333">
    <property type="entry name" value="SKP1/BTB/POZ_sf"/>
</dbReference>
<dbReference type="GO" id="GO:0008270">
    <property type="term" value="F:zinc ion binding"/>
    <property type="evidence" value="ECO:0007669"/>
    <property type="project" value="UniProtKB-KW"/>
</dbReference>
<dbReference type="InParanoid" id="F9X4E7"/>
<dbReference type="HOGENOM" id="CLU_247679_0_0_1"/>
<keyword evidence="3 6" id="KW-0863">Zinc-finger</keyword>
<gene>
    <name evidence="9" type="ORF">MYCGRDRAFT_90814</name>
</gene>
<keyword evidence="2" id="KW-0479">Metal-binding</keyword>
<feature type="compositionally biased region" description="Basic and acidic residues" evidence="7">
    <location>
        <begin position="1190"/>
        <end position="1203"/>
    </location>
</feature>
<organism evidence="9 10">
    <name type="scientific">Zymoseptoria tritici (strain CBS 115943 / IPO323)</name>
    <name type="common">Speckled leaf blotch fungus</name>
    <name type="synonym">Septoria tritici</name>
    <dbReference type="NCBI Taxonomy" id="336722"/>
    <lineage>
        <taxon>Eukaryota</taxon>
        <taxon>Fungi</taxon>
        <taxon>Dikarya</taxon>
        <taxon>Ascomycota</taxon>
        <taxon>Pezizomycotina</taxon>
        <taxon>Dothideomycetes</taxon>
        <taxon>Dothideomycetidae</taxon>
        <taxon>Mycosphaerellales</taxon>
        <taxon>Mycosphaerellaceae</taxon>
        <taxon>Zymoseptoria</taxon>
    </lineage>
</organism>
<dbReference type="GeneID" id="13399615"/>
<feature type="compositionally biased region" description="Polar residues" evidence="7">
    <location>
        <begin position="18"/>
        <end position="30"/>
    </location>
</feature>
<feature type="compositionally biased region" description="Polar residues" evidence="7">
    <location>
        <begin position="172"/>
        <end position="185"/>
    </location>
</feature>
<proteinExistence type="predicted"/>
<dbReference type="GO" id="GO:0003682">
    <property type="term" value="F:chromatin binding"/>
    <property type="evidence" value="ECO:0007669"/>
    <property type="project" value="TreeGrafter"/>
</dbReference>
<dbReference type="GO" id="GO:0045814">
    <property type="term" value="P:negative regulation of gene expression, epigenetic"/>
    <property type="evidence" value="ECO:0007669"/>
    <property type="project" value="TreeGrafter"/>
</dbReference>
<evidence type="ECO:0000256" key="6">
    <source>
        <dbReference type="PROSITE-ProRule" id="PRU00146"/>
    </source>
</evidence>
<comment type="subcellular location">
    <subcellularLocation>
        <location evidence="1">Nucleus</location>
    </subcellularLocation>
</comment>
<evidence type="ECO:0000256" key="3">
    <source>
        <dbReference type="ARBA" id="ARBA00022771"/>
    </source>
</evidence>
<name>F9X4E7_ZYMTI</name>
<dbReference type="Pfam" id="PF00628">
    <property type="entry name" value="PHD"/>
    <property type="match status" value="1"/>
</dbReference>
<feature type="compositionally biased region" description="Gly residues" evidence="7">
    <location>
        <begin position="440"/>
        <end position="462"/>
    </location>
</feature>
<sequence>MEDNIIVARGNTADKEPTPSNTANRSSSVLSDAPLTDEGEGQSTVGATQDDGPSAETVNGVSHNAQGEQNGDFATPTRGGMGVGRGRGGGRPRGKGKGGGLAGSGLLSNGGTPDGSTQTPTPGKARGRGRGGGRPRGKGKGSARSNKRKRDDDDEDSDSASSISSDEVTPIATMTKSGRSVQKPTSFVPPPPASPMAPATKRKRVFTRRNPESAVCKVCLRGTSPTSNMIVFCDGCNSPYHRYCHQPAIDQSVIDVVDKEWFCRRCEVEREVPVPEGEISGFVAVEGVGAEQRQQYFSSLPSGLLVTLLTKATTLQPTLPVFAPDFAARILHPTSTANPTAPPTNGVPPKPPSPKRLPPYSYHPPPRPNGVRAPDPPTESYYGPDVHPRNYPRPGQGLMKTLPQDREEEGRLVEEDRFGVFTHFWKPDERIEEAAKAAGPGNGGSGGAGASTNGGAGGGGDTTAGAAAPTNGGASAAGPTSHPGATVNGGGGSGGLKGSVGLNFARDVPASRRLSRTLPRKLSRFTSSRLHLSTETVPTTTINPVMATEAMDTEPDIPTESLPDEKIIDDGDLLIDCCDKSGGKFLVSSATIKRVSPVFKAMLGPHFKEGQSKTLPLEVECLRPTDRNRLYCLAVAAYLLKKSKHFYVFTKRLVLEQTKLFHNIHERYVPGIANAVPVELETQRTAAILSVSEEVRDMAKAGCPLPGCREEIISDTFLTLLRDELDLEFPWPPTFGPHASQQKLMKAWAGCVSTASRKAATRRECAKRGSVESRRRRPAMLSELRTDCGTGEEGGRIGERHMADPPDASVSANDFQDIAPVSAPIATPLTSTSGAPDTNPEEREDPPPKDLVIIAGGDILLKCRDSGRVLVSSLMLSHTSPVFKAMLGPNFAEGQGTRSAAQPQQIDFPDDASSGMRLLCALLHNCPCFPGLDLPSPKGVRNLAIATSLADKYGCMDAISLQVQAVFARFSSRQITDNSPMTVLYDLATAAYLMGHDAYFYIFTKRLVLDYNAPYSELLLSDSVETRDVLGAIFLLKLEDQRNKAMLHVSETIPAMNMFTCAVHGCRKVLRSTTFLDSFRKAIDLTTEWPPSFSSNTVRSILDRIQKAGDVNLGPTALCQHRPAIMASLPEDVMHTAQVFEDFADRVNEQMAGMCLTLMGYAISLETHCLARRCIAKVSYVVTPPASMADPHDEPVPAKRSEDTQTTTSPPKDTVIVEEGDTLLVCADAEELGKLRVSSIILKHTSPVFKAMLGPHLAEGQVPRSALHPQELHCPEDNWHAMECLMQLLHHCKSWLQDDLCDNGTLKRLIGLGAVADKYDCIEAIFLQVDTVFAHFKNSHIAAGAYLDVNSDSAGLRDCFDLAIAALHFEKDSYFYFFTKRLVVDFVGPYSSVLTTRPGSGESALSLELNILLKLEEQRNATRHKSITFMPAFEKAIKLETHWPPTFSSLSIRTVLEKLKNVGNIERRPVCGHHGSLVRKAREFEDFAAEVYNSMAGMCSRLTLASFGLGEEPRQDLASPNV</sequence>
<feature type="compositionally biased region" description="Basic residues" evidence="7">
    <location>
        <begin position="125"/>
        <end position="148"/>
    </location>
</feature>
<feature type="region of interest" description="Disordered" evidence="7">
    <location>
        <begin position="786"/>
        <end position="811"/>
    </location>
</feature>
<reference evidence="9 10" key="1">
    <citation type="journal article" date="2011" name="PLoS Genet.">
        <title>Finished genome of the fungal wheat pathogen Mycosphaerella graminicola reveals dispensome structure, chromosome plasticity, and stealth pathogenesis.</title>
        <authorList>
            <person name="Goodwin S.B."/>
            <person name="Ben M'barek S."/>
            <person name="Dhillon B."/>
            <person name="Wittenberg A.H.J."/>
            <person name="Crane C.F."/>
            <person name="Hane J.K."/>
            <person name="Foster A.J."/>
            <person name="Van der Lee T.A.J."/>
            <person name="Grimwood J."/>
            <person name="Aerts A."/>
            <person name="Antoniw J."/>
            <person name="Bailey A."/>
            <person name="Bluhm B."/>
            <person name="Bowler J."/>
            <person name="Bristow J."/>
            <person name="van der Burgt A."/>
            <person name="Canto-Canche B."/>
            <person name="Churchill A.C.L."/>
            <person name="Conde-Ferraez L."/>
            <person name="Cools H.J."/>
            <person name="Coutinho P.M."/>
            <person name="Csukai M."/>
            <person name="Dehal P."/>
            <person name="De Wit P."/>
            <person name="Donzelli B."/>
            <person name="van de Geest H.C."/>
            <person name="van Ham R.C.H.J."/>
            <person name="Hammond-Kosack K.E."/>
            <person name="Henrissat B."/>
            <person name="Kilian A."/>
            <person name="Kobayashi A.K."/>
            <person name="Koopmann E."/>
            <person name="Kourmpetis Y."/>
            <person name="Kuzniar A."/>
            <person name="Lindquist E."/>
            <person name="Lombard V."/>
            <person name="Maliepaard C."/>
            <person name="Martins N."/>
            <person name="Mehrabi R."/>
            <person name="Nap J.P.H."/>
            <person name="Ponomarenko A."/>
            <person name="Rudd J.J."/>
            <person name="Salamov A."/>
            <person name="Schmutz J."/>
            <person name="Schouten H.J."/>
            <person name="Shapiro H."/>
            <person name="Stergiopoulos I."/>
            <person name="Torriani S.F.F."/>
            <person name="Tu H."/>
            <person name="de Vries R.P."/>
            <person name="Waalwijk C."/>
            <person name="Ware S.B."/>
            <person name="Wiebenga A."/>
            <person name="Zwiers L.-H."/>
            <person name="Oliver R.P."/>
            <person name="Grigoriev I.V."/>
            <person name="Kema G.H.J."/>
        </authorList>
    </citation>
    <scope>NUCLEOTIDE SEQUENCE [LARGE SCALE GENOMIC DNA]</scope>
    <source>
        <strain evidence="10">CBS 115943 / IPO323</strain>
    </source>
</reference>
<evidence type="ECO:0000313" key="9">
    <source>
        <dbReference type="EMBL" id="EGP89951.1"/>
    </source>
</evidence>
<feature type="region of interest" description="Disordered" evidence="7">
    <location>
        <begin position="1186"/>
        <end position="1213"/>
    </location>
</feature>
<feature type="compositionally biased region" description="Low complexity" evidence="7">
    <location>
        <begin position="463"/>
        <end position="480"/>
    </location>
</feature>
<evidence type="ECO:0000313" key="10">
    <source>
        <dbReference type="Proteomes" id="UP000008062"/>
    </source>
</evidence>
<feature type="compositionally biased region" description="Basic and acidic residues" evidence="7">
    <location>
        <begin position="403"/>
        <end position="413"/>
    </location>
</feature>
<dbReference type="Gene3D" id="3.30.710.10">
    <property type="entry name" value="Potassium Channel Kv1.1, Chain A"/>
    <property type="match status" value="1"/>
</dbReference>
<dbReference type="PROSITE" id="PS50016">
    <property type="entry name" value="ZF_PHD_2"/>
    <property type="match status" value="1"/>
</dbReference>
<protein>
    <recommendedName>
        <fullName evidence="8">PHD-type domain-containing protein</fullName>
    </recommendedName>
</protein>
<dbReference type="PROSITE" id="PS01359">
    <property type="entry name" value="ZF_PHD_1"/>
    <property type="match status" value="1"/>
</dbReference>
<dbReference type="Gene3D" id="3.30.40.10">
    <property type="entry name" value="Zinc/RING finger domain, C3HC4 (zinc finger)"/>
    <property type="match status" value="1"/>
</dbReference>
<dbReference type="InterPro" id="IPR013083">
    <property type="entry name" value="Znf_RING/FYVE/PHD"/>
</dbReference>
<keyword evidence="4" id="KW-0862">Zinc</keyword>
<feature type="region of interest" description="Disordered" evidence="7">
    <location>
        <begin position="1"/>
        <end position="205"/>
    </location>
</feature>
<dbReference type="PANTHER" id="PTHR12628">
    <property type="entry name" value="POLYCOMB-LIKE TRANSCRIPTION FACTOR"/>
    <property type="match status" value="1"/>
</dbReference>
<evidence type="ECO:0000256" key="4">
    <source>
        <dbReference type="ARBA" id="ARBA00022833"/>
    </source>
</evidence>